<dbReference type="OMA" id="PNFLNQC"/>
<keyword evidence="1" id="KW-0732">Signal</keyword>
<comment type="caution">
    <text evidence="2">The sequence shown here is derived from an EMBL/GenBank/DDBJ whole genome shotgun (WGS) entry which is preliminary data.</text>
</comment>
<evidence type="ECO:0000256" key="1">
    <source>
        <dbReference type="SAM" id="SignalP"/>
    </source>
</evidence>
<keyword evidence="3" id="KW-1185">Reference proteome</keyword>
<evidence type="ECO:0008006" key="4">
    <source>
        <dbReference type="Google" id="ProtNLM"/>
    </source>
</evidence>
<evidence type="ECO:0000313" key="3">
    <source>
        <dbReference type="Proteomes" id="UP000688137"/>
    </source>
</evidence>
<proteinExistence type="predicted"/>
<dbReference type="AlphaFoldDB" id="A0A8S1KLE8"/>
<dbReference type="Proteomes" id="UP000688137">
    <property type="component" value="Unassembled WGS sequence"/>
</dbReference>
<name>A0A8S1KLE8_PARPR</name>
<protein>
    <recommendedName>
        <fullName evidence="4">Sushi domain-containing protein</fullName>
    </recommendedName>
</protein>
<gene>
    <name evidence="2" type="ORF">PPRIM_AZ9-3.1.T0240090</name>
</gene>
<dbReference type="EMBL" id="CAJJDM010000022">
    <property type="protein sequence ID" value="CAD8055998.1"/>
    <property type="molecule type" value="Genomic_DNA"/>
</dbReference>
<reference evidence="2" key="1">
    <citation type="submission" date="2021-01" db="EMBL/GenBank/DDBJ databases">
        <authorList>
            <consortium name="Genoscope - CEA"/>
            <person name="William W."/>
        </authorList>
    </citation>
    <scope>NUCLEOTIDE SEQUENCE</scope>
</reference>
<feature type="chain" id="PRO_5035787167" description="Sushi domain-containing protein" evidence="1">
    <location>
        <begin position="17"/>
        <end position="394"/>
    </location>
</feature>
<evidence type="ECO:0000313" key="2">
    <source>
        <dbReference type="EMBL" id="CAD8055998.1"/>
    </source>
</evidence>
<organism evidence="2 3">
    <name type="scientific">Paramecium primaurelia</name>
    <dbReference type="NCBI Taxonomy" id="5886"/>
    <lineage>
        <taxon>Eukaryota</taxon>
        <taxon>Sar</taxon>
        <taxon>Alveolata</taxon>
        <taxon>Ciliophora</taxon>
        <taxon>Intramacronucleata</taxon>
        <taxon>Oligohymenophorea</taxon>
        <taxon>Peniculida</taxon>
        <taxon>Parameciidae</taxon>
        <taxon>Paramecium</taxon>
    </lineage>
</organism>
<accession>A0A8S1KLE8</accession>
<sequence length="394" mass="44571">MKKLLILIASLSYAFTYTTTCIGITQTACTTAAGYCFWTGTACQLAECHKVTDVRACRSSTPAGFLKSSTKCTEITSNDPNFLNQCMEHDQTTMMYAYVRFPQDITQLYSSKTTSGYLVTTIMTAKYTSQYKYEILTVNILTASTTELLNIMNAYVQMQYDLVDPEIHPQYLEKAIYESMQAIRDDVTLTLTGTTNKRQDYYTVLWRMTDAYFLKLRSYQPFYISNKYLINFGFSHFNRFSVTLSSQFQSTKVYWTSYNDNGYLELLVIPAEQFGILNSFSDVIIIRPSNLDGSDATLSYTIQWSWTFTGTQPSGSSNIYTFDKIEMNAFTSLGTASCNTSSKICSKAFTNQSTTKAYVIGDSAVASQTNTGRYYTRCRLGRFNWNGSTNTCNP</sequence>
<feature type="signal peptide" evidence="1">
    <location>
        <begin position="1"/>
        <end position="16"/>
    </location>
</feature>